<dbReference type="InterPro" id="IPR029068">
    <property type="entry name" value="Glyas_Bleomycin-R_OHBP_Dase"/>
</dbReference>
<accession>A0ABS9Q9R5</accession>
<dbReference type="PANTHER" id="PTHR33993">
    <property type="entry name" value="GLYOXALASE-RELATED"/>
    <property type="match status" value="1"/>
</dbReference>
<comment type="caution">
    <text evidence="2">The sequence shown here is derived from an EMBL/GenBank/DDBJ whole genome shotgun (WGS) entry which is preliminary data.</text>
</comment>
<evidence type="ECO:0000313" key="3">
    <source>
        <dbReference type="Proteomes" id="UP001201701"/>
    </source>
</evidence>
<dbReference type="Gene3D" id="3.10.180.10">
    <property type="entry name" value="2,3-Dihydroxybiphenyl 1,2-Dioxygenase, domain 1"/>
    <property type="match status" value="1"/>
</dbReference>
<evidence type="ECO:0000313" key="2">
    <source>
        <dbReference type="EMBL" id="MCG7504138.1"/>
    </source>
</evidence>
<dbReference type="RefSeq" id="WP_239362179.1">
    <property type="nucleotide sequence ID" value="NZ_JAKREW010000002.1"/>
</dbReference>
<sequence>MFRNRKLGSICYFVTDIARTETFYRDVLGLDIDNMGDDGDGHGWLMAKTANGIELIFFQQESRPGNSPIIVFEIAEGGIDDVVAGLAEKGATIVTPVSHAPGGWSAEIADPDGHQISMYQSEEQPRSLKK</sequence>
<dbReference type="Pfam" id="PF00903">
    <property type="entry name" value="Glyoxalase"/>
    <property type="match status" value="1"/>
</dbReference>
<dbReference type="PANTHER" id="PTHR33993:SF14">
    <property type="entry name" value="GB|AAF24581.1"/>
    <property type="match status" value="1"/>
</dbReference>
<dbReference type="InterPro" id="IPR037523">
    <property type="entry name" value="VOC_core"/>
</dbReference>
<name>A0ABS9Q9R5_9HYPH</name>
<proteinExistence type="predicted"/>
<dbReference type="Proteomes" id="UP001201701">
    <property type="component" value="Unassembled WGS sequence"/>
</dbReference>
<evidence type="ECO:0000259" key="1">
    <source>
        <dbReference type="PROSITE" id="PS51819"/>
    </source>
</evidence>
<reference evidence="2 3" key="1">
    <citation type="submission" date="2022-02" db="EMBL/GenBank/DDBJ databases">
        <title>Draft genome sequence of Mezorhizobium retamae strain IRAMC:0171 isolated from Retama raetam nodules.</title>
        <authorList>
            <person name="Bengaied R."/>
            <person name="Sbissi I."/>
            <person name="Huber K."/>
            <person name="Ghodbane F."/>
            <person name="Nouioui I."/>
            <person name="Tarhouni M."/>
            <person name="Gtari M."/>
        </authorList>
    </citation>
    <scope>NUCLEOTIDE SEQUENCE [LARGE SCALE GENOMIC DNA]</scope>
    <source>
        <strain evidence="2 3">IRAMC:0171</strain>
    </source>
</reference>
<organism evidence="2 3">
    <name type="scientific">Mesorhizobium retamae</name>
    <dbReference type="NCBI Taxonomy" id="2912854"/>
    <lineage>
        <taxon>Bacteria</taxon>
        <taxon>Pseudomonadati</taxon>
        <taxon>Pseudomonadota</taxon>
        <taxon>Alphaproteobacteria</taxon>
        <taxon>Hyphomicrobiales</taxon>
        <taxon>Phyllobacteriaceae</taxon>
        <taxon>Mesorhizobium</taxon>
    </lineage>
</organism>
<dbReference type="EMBL" id="JAKREW010000002">
    <property type="protein sequence ID" value="MCG7504138.1"/>
    <property type="molecule type" value="Genomic_DNA"/>
</dbReference>
<protein>
    <submittedName>
        <fullName evidence="2">VOC family protein</fullName>
    </submittedName>
</protein>
<dbReference type="SUPFAM" id="SSF54593">
    <property type="entry name" value="Glyoxalase/Bleomycin resistance protein/Dihydroxybiphenyl dioxygenase"/>
    <property type="match status" value="1"/>
</dbReference>
<dbReference type="CDD" id="cd06587">
    <property type="entry name" value="VOC"/>
    <property type="match status" value="1"/>
</dbReference>
<dbReference type="PROSITE" id="PS51819">
    <property type="entry name" value="VOC"/>
    <property type="match status" value="1"/>
</dbReference>
<dbReference type="InterPro" id="IPR052164">
    <property type="entry name" value="Anthracycline_SecMetBiosynth"/>
</dbReference>
<keyword evidence="3" id="KW-1185">Reference proteome</keyword>
<dbReference type="InterPro" id="IPR004360">
    <property type="entry name" value="Glyas_Fos-R_dOase_dom"/>
</dbReference>
<gene>
    <name evidence="2" type="ORF">L4923_03805</name>
</gene>
<feature type="domain" description="VOC" evidence="1">
    <location>
        <begin position="6"/>
        <end position="121"/>
    </location>
</feature>